<accession>A0A424Z1N4</accession>
<organism evidence="3 4">
    <name type="scientific">Campylobacter hepaticus</name>
    <dbReference type="NCBI Taxonomy" id="1813019"/>
    <lineage>
        <taxon>Bacteria</taxon>
        <taxon>Pseudomonadati</taxon>
        <taxon>Campylobacterota</taxon>
        <taxon>Epsilonproteobacteria</taxon>
        <taxon>Campylobacterales</taxon>
        <taxon>Campylobacteraceae</taxon>
        <taxon>Campylobacter</taxon>
    </lineage>
</organism>
<dbReference type="Proteomes" id="UP000286095">
    <property type="component" value="Unassembled WGS sequence"/>
</dbReference>
<dbReference type="InterPro" id="IPR001296">
    <property type="entry name" value="Glyco_trans_1"/>
</dbReference>
<dbReference type="Gene3D" id="3.40.50.2000">
    <property type="entry name" value="Glycogen Phosphorylase B"/>
    <property type="match status" value="2"/>
</dbReference>
<evidence type="ECO:0000259" key="2">
    <source>
        <dbReference type="Pfam" id="PF13439"/>
    </source>
</evidence>
<sequence length="359" mass="41649">MMKISFIIATLNSGGAERVLVTLANAFCKEHEVSIIKFHPENSFYKLEENIKIITLKQFRFDSLYHKIFSRFKKIFALRKALKESEADIFISFLDTTNIACIVASLGLKIPLIICEHSNKAYLKSKIWYFLRRISYPFCDALTVLGNDDKKYYEKFVKNVRVLLNPCHFSDAVFLDSDLKKENLVLFIGRLDQNKNPAMFLKAIAHLDKILQESCEFIVVGDGQLKQELEYKAKSLKIRVKFLGHVENVQVLYERAKILCLCSFMEGLPTVLIESLYFEVCRISSTYYSGAKDLIRHDYDGFLVACDDEIALAKKIEFVLKNEYLRKKIVLNAKKRCKDFEILNIKNQWLELINEVKNA</sequence>
<dbReference type="Pfam" id="PF00534">
    <property type="entry name" value="Glycos_transf_1"/>
    <property type="match status" value="1"/>
</dbReference>
<keyword evidence="3" id="KW-0808">Transferase</keyword>
<evidence type="ECO:0000313" key="4">
    <source>
        <dbReference type="Proteomes" id="UP000286095"/>
    </source>
</evidence>
<dbReference type="PANTHER" id="PTHR12526:SF630">
    <property type="entry name" value="GLYCOSYLTRANSFERASE"/>
    <property type="match status" value="1"/>
</dbReference>
<dbReference type="InterPro" id="IPR028098">
    <property type="entry name" value="Glyco_trans_4-like_N"/>
</dbReference>
<gene>
    <name evidence="3" type="ORF">DZD40_01950</name>
</gene>
<dbReference type="SUPFAM" id="SSF53756">
    <property type="entry name" value="UDP-Glycosyltransferase/glycogen phosphorylase"/>
    <property type="match status" value="1"/>
</dbReference>
<feature type="domain" description="Glycosyl transferase family 1" evidence="1">
    <location>
        <begin position="180"/>
        <end position="336"/>
    </location>
</feature>
<evidence type="ECO:0000313" key="3">
    <source>
        <dbReference type="EMBL" id="RQD88102.1"/>
    </source>
</evidence>
<dbReference type="PANTHER" id="PTHR12526">
    <property type="entry name" value="GLYCOSYLTRANSFERASE"/>
    <property type="match status" value="1"/>
</dbReference>
<comment type="caution">
    <text evidence="3">The sequence shown here is derived from an EMBL/GenBank/DDBJ whole genome shotgun (WGS) entry which is preliminary data.</text>
</comment>
<dbReference type="STRING" id="1813019.A2J15_03685"/>
<dbReference type="GO" id="GO:0016757">
    <property type="term" value="F:glycosyltransferase activity"/>
    <property type="evidence" value="ECO:0007669"/>
    <property type="project" value="InterPro"/>
</dbReference>
<proteinExistence type="predicted"/>
<protein>
    <submittedName>
        <fullName evidence="3">Glycosyltransferase family 4 protein</fullName>
    </submittedName>
</protein>
<dbReference type="Pfam" id="PF13439">
    <property type="entry name" value="Glyco_transf_4"/>
    <property type="match status" value="1"/>
</dbReference>
<name>A0A424Z1N4_9BACT</name>
<dbReference type="EMBL" id="QURW01000004">
    <property type="protein sequence ID" value="RQD88102.1"/>
    <property type="molecule type" value="Genomic_DNA"/>
</dbReference>
<feature type="domain" description="Glycosyltransferase subfamily 4-like N-terminal" evidence="2">
    <location>
        <begin position="14"/>
        <end position="165"/>
    </location>
</feature>
<dbReference type="RefSeq" id="WP_124134253.1">
    <property type="nucleotide sequence ID" value="NZ_QURW01000004.1"/>
</dbReference>
<evidence type="ECO:0000259" key="1">
    <source>
        <dbReference type="Pfam" id="PF00534"/>
    </source>
</evidence>
<reference evidence="3 4" key="1">
    <citation type="submission" date="2018-08" db="EMBL/GenBank/DDBJ databases">
        <title>Survival mechanisms of Campylobacter hepaticus identified by genomic analysis and comparative transcriptomic analysis of in vivo and in vitro derived bacteria.</title>
        <authorList>
            <person name="Van T.T.H."/>
            <person name="Moore R.J."/>
        </authorList>
    </citation>
    <scope>NUCLEOTIDE SEQUENCE [LARGE SCALE GENOMIC DNA]</scope>
    <source>
        <strain evidence="3 4">54L</strain>
    </source>
</reference>
<dbReference type="AlphaFoldDB" id="A0A424Z1N4"/>